<evidence type="ECO:0000313" key="3">
    <source>
        <dbReference type="EMBL" id="KIL52130.1"/>
    </source>
</evidence>
<evidence type="ECO:0000256" key="2">
    <source>
        <dbReference type="ARBA" id="ARBA00023002"/>
    </source>
</evidence>
<dbReference type="GO" id="GO:0016491">
    <property type="term" value="F:oxidoreductase activity"/>
    <property type="evidence" value="ECO:0007669"/>
    <property type="project" value="UniProtKB-KW"/>
</dbReference>
<name>A0A0C2RPE5_9BACL</name>
<dbReference type="OrthoDB" id="9769447at2"/>
<keyword evidence="2" id="KW-0560">Oxidoreductase</keyword>
<proteinExistence type="inferred from homology"/>
<reference evidence="3 4" key="1">
    <citation type="submission" date="2015-01" db="EMBL/GenBank/DDBJ databases">
        <title>Genome sequencing of Jeotgalibacillus soli.</title>
        <authorList>
            <person name="Goh K.M."/>
            <person name="Chan K.-G."/>
            <person name="Yaakop A.S."/>
            <person name="Ee R."/>
            <person name="Gan H.M."/>
            <person name="Chan C.S."/>
        </authorList>
    </citation>
    <scope>NUCLEOTIDE SEQUENCE [LARGE SCALE GENOMIC DNA]</scope>
    <source>
        <strain evidence="3 4">P9</strain>
    </source>
</reference>
<accession>A0A0C2RPE5</accession>
<dbReference type="PANTHER" id="PTHR11091">
    <property type="entry name" value="OXIDOREDUCTASE-RELATED"/>
    <property type="match status" value="1"/>
</dbReference>
<comment type="similarity">
    <text evidence="1">Belongs to the LDH2/MDH2 oxidoreductase family.</text>
</comment>
<evidence type="ECO:0000313" key="4">
    <source>
        <dbReference type="Proteomes" id="UP000031938"/>
    </source>
</evidence>
<keyword evidence="4" id="KW-1185">Reference proteome</keyword>
<dbReference type="Pfam" id="PF02615">
    <property type="entry name" value="Ldh_2"/>
    <property type="match status" value="1"/>
</dbReference>
<dbReference type="AlphaFoldDB" id="A0A0C2RPE5"/>
<dbReference type="InterPro" id="IPR043143">
    <property type="entry name" value="Mal/L-sulf/L-lact_DH-like_NADP"/>
</dbReference>
<dbReference type="Proteomes" id="UP000031938">
    <property type="component" value="Unassembled WGS sequence"/>
</dbReference>
<dbReference type="PATRIC" id="fig|889306.3.peg.499"/>
<dbReference type="InterPro" id="IPR036111">
    <property type="entry name" value="Mal/L-sulfo/L-lacto_DH-like_sf"/>
</dbReference>
<organism evidence="3 4">
    <name type="scientific">Jeotgalibacillus soli</name>
    <dbReference type="NCBI Taxonomy" id="889306"/>
    <lineage>
        <taxon>Bacteria</taxon>
        <taxon>Bacillati</taxon>
        <taxon>Bacillota</taxon>
        <taxon>Bacilli</taxon>
        <taxon>Bacillales</taxon>
        <taxon>Caryophanaceae</taxon>
        <taxon>Jeotgalibacillus</taxon>
    </lineage>
</organism>
<comment type="caution">
    <text evidence="3">The sequence shown here is derived from an EMBL/GenBank/DDBJ whole genome shotgun (WGS) entry which is preliminary data.</text>
</comment>
<dbReference type="STRING" id="889306.KP78_05000"/>
<evidence type="ECO:0000256" key="1">
    <source>
        <dbReference type="ARBA" id="ARBA00006056"/>
    </source>
</evidence>
<dbReference type="Gene3D" id="3.30.1370.60">
    <property type="entry name" value="Hypothetical oxidoreductase yiak, domain 2"/>
    <property type="match status" value="1"/>
</dbReference>
<dbReference type="SUPFAM" id="SSF89733">
    <property type="entry name" value="L-sulfolactate dehydrogenase-like"/>
    <property type="match status" value="1"/>
</dbReference>
<dbReference type="RefSeq" id="WP_041085929.1">
    <property type="nucleotide sequence ID" value="NZ_JXRP01000006.1"/>
</dbReference>
<dbReference type="EMBL" id="JXRP01000006">
    <property type="protein sequence ID" value="KIL52130.1"/>
    <property type="molecule type" value="Genomic_DNA"/>
</dbReference>
<sequence>MSKVIVDVGKLRAFCTNVLAQSIPKEEAAIVADNLVEADLLGISSHGVCKVADYLKRMEDGLIERKTEILYTSKTKTTALYDASNGWGQVVSVKAMEKVIDMALEYGTGFVGVKNSNHFGITSYYTKMAAERGCIGIATTNASGLMVPFGSREPSLGTNPISIAVPAGPGKEPVVLDMSTGNTARGKITLAQKTGGTIPEDWAITKDGNPTIDPREALEGYLLPMGAKGSGLAIMVDILSGVLTGALFGSSVPRMYEDKKPQNLGHSFAAISIEAFVEITEFYERMDRKIAETVNSQPMAGFDRVYMPGEVEAEKKRLYVENGVPLSYEIYEELKKTGEKYSVSITDYLSVERIKMGGCTNGL</sequence>
<dbReference type="InterPro" id="IPR043144">
    <property type="entry name" value="Mal/L-sulf/L-lact_DH-like_ah"/>
</dbReference>
<gene>
    <name evidence="3" type="ORF">KP78_05000</name>
</gene>
<protein>
    <submittedName>
        <fullName evidence="3">Malate dehydrogenase</fullName>
    </submittedName>
</protein>
<dbReference type="PANTHER" id="PTHR11091:SF0">
    <property type="entry name" value="MALATE DEHYDROGENASE"/>
    <property type="match status" value="1"/>
</dbReference>
<dbReference type="InterPro" id="IPR003767">
    <property type="entry name" value="Malate/L-lactate_DH-like"/>
</dbReference>
<dbReference type="Gene3D" id="1.10.1530.10">
    <property type="match status" value="1"/>
</dbReference>